<dbReference type="Proteomes" id="UP000193778">
    <property type="component" value="Unassembled WGS sequence"/>
</dbReference>
<name>A0A1X6YNE1_9RHOB</name>
<protein>
    <recommendedName>
        <fullName evidence="3">Tetratricopeptide repeat protein</fullName>
    </recommendedName>
</protein>
<accession>A0A1X6YNE1</accession>
<proteinExistence type="predicted"/>
<evidence type="ECO:0000313" key="2">
    <source>
        <dbReference type="Proteomes" id="UP000193778"/>
    </source>
</evidence>
<dbReference type="AlphaFoldDB" id="A0A1X6YNE1"/>
<reference evidence="2" key="1">
    <citation type="submission" date="2017-03" db="EMBL/GenBank/DDBJ databases">
        <authorList>
            <person name="Rodrigo-Torres L."/>
            <person name="Arahal R.D."/>
            <person name="Lucena T."/>
        </authorList>
    </citation>
    <scope>NUCLEOTIDE SEQUENCE [LARGE SCALE GENOMIC DNA]</scope>
    <source>
        <strain evidence="2">CECT 8411</strain>
    </source>
</reference>
<dbReference type="OrthoDB" id="7864216at2"/>
<gene>
    <name evidence="1" type="ORF">RUM8411_01048</name>
</gene>
<organism evidence="1 2">
    <name type="scientific">Ruegeria meonggei</name>
    <dbReference type="NCBI Taxonomy" id="1446476"/>
    <lineage>
        <taxon>Bacteria</taxon>
        <taxon>Pseudomonadati</taxon>
        <taxon>Pseudomonadota</taxon>
        <taxon>Alphaproteobacteria</taxon>
        <taxon>Rhodobacterales</taxon>
        <taxon>Roseobacteraceae</taxon>
        <taxon>Ruegeria</taxon>
    </lineage>
</organism>
<keyword evidence="2" id="KW-1185">Reference proteome</keyword>
<dbReference type="EMBL" id="FWFP01000002">
    <property type="protein sequence ID" value="SLN25703.1"/>
    <property type="molecule type" value="Genomic_DNA"/>
</dbReference>
<evidence type="ECO:0000313" key="1">
    <source>
        <dbReference type="EMBL" id="SLN25703.1"/>
    </source>
</evidence>
<sequence length="81" mass="9080">MDKTELDRLLLDAHDRNDHAALIRYYTLAADTCEQAQDIDAACFYLTHAFVFALECGAAEADALNQRLVAHGRGHRLNFSD</sequence>
<evidence type="ECO:0008006" key="3">
    <source>
        <dbReference type="Google" id="ProtNLM"/>
    </source>
</evidence>
<dbReference type="RefSeq" id="WP_085821561.1">
    <property type="nucleotide sequence ID" value="NZ_FWFP01000002.1"/>
</dbReference>